<feature type="coiled-coil region" evidence="1">
    <location>
        <begin position="67"/>
        <end position="94"/>
    </location>
</feature>
<dbReference type="InterPro" id="IPR007813">
    <property type="entry name" value="PilN"/>
</dbReference>
<evidence type="ECO:0000256" key="2">
    <source>
        <dbReference type="SAM" id="MobiDB-lite"/>
    </source>
</evidence>
<sequence length="239" mass="25378">MSTTLLPPGPAAPAQDPFRPVPVAADLLPPEITAARRARRARNTVLSVLTVFALLLGGWYVLALQETTAAEEELVRAQTELQDQTRRRNEFSELVTVRERAATIDTQLTALLADDLRWATLLSAVREAAPSGVAVDSIAAKVDEKTEGGTRQASDSALPNTSGEELVGTLSITGSGDSKQDVADYVDALGEVPGLGNPLLNDVREQEDDGESRVDFGMHVDITDAALGGRYSADAKEGN</sequence>
<dbReference type="EMBL" id="JACHJJ010000025">
    <property type="protein sequence ID" value="MBB5966717.1"/>
    <property type="molecule type" value="Genomic_DNA"/>
</dbReference>
<evidence type="ECO:0000256" key="1">
    <source>
        <dbReference type="SAM" id="Coils"/>
    </source>
</evidence>
<proteinExistence type="predicted"/>
<feature type="compositionally biased region" description="Polar residues" evidence="2">
    <location>
        <begin position="149"/>
        <end position="163"/>
    </location>
</feature>
<dbReference type="Pfam" id="PF05137">
    <property type="entry name" value="PilN"/>
    <property type="match status" value="1"/>
</dbReference>
<feature type="region of interest" description="Disordered" evidence="2">
    <location>
        <begin position="143"/>
        <end position="164"/>
    </location>
</feature>
<dbReference type="RefSeq" id="WP_184947029.1">
    <property type="nucleotide sequence ID" value="NZ_BAAAWZ010000001.1"/>
</dbReference>
<name>A0A841DD26_PLAVE</name>
<dbReference type="Proteomes" id="UP000562352">
    <property type="component" value="Unassembled WGS sequence"/>
</dbReference>
<gene>
    <name evidence="4" type="ORF">FHS22_006009</name>
</gene>
<accession>A0A841DD26</accession>
<keyword evidence="3" id="KW-1133">Transmembrane helix</keyword>
<reference evidence="4 5" key="1">
    <citation type="submission" date="2020-08" db="EMBL/GenBank/DDBJ databases">
        <title>Genomic Encyclopedia of Type Strains, Phase III (KMG-III): the genomes of soil and plant-associated and newly described type strains.</title>
        <authorList>
            <person name="Whitman W."/>
        </authorList>
    </citation>
    <scope>NUCLEOTIDE SEQUENCE [LARGE SCALE GENOMIC DNA]</scope>
    <source>
        <strain evidence="4 5">CECT 3303</strain>
    </source>
</reference>
<evidence type="ECO:0000256" key="3">
    <source>
        <dbReference type="SAM" id="Phobius"/>
    </source>
</evidence>
<dbReference type="AlphaFoldDB" id="A0A841DD26"/>
<organism evidence="4 5">
    <name type="scientific">Planomonospora venezuelensis</name>
    <dbReference type="NCBI Taxonomy" id="1999"/>
    <lineage>
        <taxon>Bacteria</taxon>
        <taxon>Bacillati</taxon>
        <taxon>Actinomycetota</taxon>
        <taxon>Actinomycetes</taxon>
        <taxon>Streptosporangiales</taxon>
        <taxon>Streptosporangiaceae</taxon>
        <taxon>Planomonospora</taxon>
    </lineage>
</organism>
<keyword evidence="3" id="KW-0472">Membrane</keyword>
<feature type="transmembrane region" description="Helical" evidence="3">
    <location>
        <begin position="44"/>
        <end position="62"/>
    </location>
</feature>
<comment type="caution">
    <text evidence="4">The sequence shown here is derived from an EMBL/GenBank/DDBJ whole genome shotgun (WGS) entry which is preliminary data.</text>
</comment>
<protein>
    <submittedName>
        <fullName evidence="4">Tfp pilus assembly protein PilN</fullName>
    </submittedName>
</protein>
<keyword evidence="1" id="KW-0175">Coiled coil</keyword>
<evidence type="ECO:0000313" key="5">
    <source>
        <dbReference type="Proteomes" id="UP000562352"/>
    </source>
</evidence>
<keyword evidence="5" id="KW-1185">Reference proteome</keyword>
<keyword evidence="3" id="KW-0812">Transmembrane</keyword>
<evidence type="ECO:0000313" key="4">
    <source>
        <dbReference type="EMBL" id="MBB5966717.1"/>
    </source>
</evidence>